<sequence length="330" mass="35708">MSGITWAYAINQWKPQFDDFVRREQHERALKTMSIAGFRGVELTTGTGRWEPLGNPEQLVANFGSLAGFRSFLDDCAIDRVSSWFWNSQERSMEHLTGPLSPLQETDLPVMVERAGWYAEALAELGGSVLVVRPTPDAGDVPPLDDDAIGRLATCWQAVGRRTAEHGIRTALHVDFLSGLRRGDALDRLLDRTDPDLVGLAVDTGELAVAGIDPVGLIRTHAARVQHVQLKDALAVDVAEEYLQPHAHWTVRVQGGAQEVPRWFAEPGAEGGLVDATGVVRALVDIDYAGWVVVESDPSPHPAESALLAGYLVQRELDPIATGSAATAGA</sequence>
<name>A0ABP5CIF5_9ACTN</name>
<accession>A0ABP5CIF5</accession>
<reference evidence="3" key="1">
    <citation type="journal article" date="2019" name="Int. J. Syst. Evol. Microbiol.">
        <title>The Global Catalogue of Microorganisms (GCM) 10K type strain sequencing project: providing services to taxonomists for standard genome sequencing and annotation.</title>
        <authorList>
            <consortium name="The Broad Institute Genomics Platform"/>
            <consortium name="The Broad Institute Genome Sequencing Center for Infectious Disease"/>
            <person name="Wu L."/>
            <person name="Ma J."/>
        </authorList>
    </citation>
    <scope>NUCLEOTIDE SEQUENCE [LARGE SCALE GENOMIC DNA]</scope>
    <source>
        <strain evidence="3">JCM 15309</strain>
    </source>
</reference>
<organism evidence="2 3">
    <name type="scientific">Nocardioides panacihumi</name>
    <dbReference type="NCBI Taxonomy" id="400774"/>
    <lineage>
        <taxon>Bacteria</taxon>
        <taxon>Bacillati</taxon>
        <taxon>Actinomycetota</taxon>
        <taxon>Actinomycetes</taxon>
        <taxon>Propionibacteriales</taxon>
        <taxon>Nocardioidaceae</taxon>
        <taxon>Nocardioides</taxon>
    </lineage>
</organism>
<dbReference type="Gene3D" id="3.20.20.150">
    <property type="entry name" value="Divalent-metal-dependent TIM barrel enzymes"/>
    <property type="match status" value="1"/>
</dbReference>
<protein>
    <submittedName>
        <fullName evidence="2">Myo-inosose-2 dehydratase</fullName>
    </submittedName>
</protein>
<dbReference type="EMBL" id="BAAAPB010000002">
    <property type="protein sequence ID" value="GAA1964518.1"/>
    <property type="molecule type" value="Genomic_DNA"/>
</dbReference>
<proteinExistence type="predicted"/>
<dbReference type="SUPFAM" id="SSF51658">
    <property type="entry name" value="Xylose isomerase-like"/>
    <property type="match status" value="1"/>
</dbReference>
<evidence type="ECO:0000259" key="1">
    <source>
        <dbReference type="Pfam" id="PF01261"/>
    </source>
</evidence>
<gene>
    <name evidence="2" type="primary">iolE</name>
    <name evidence="2" type="ORF">GCM10009798_25900</name>
</gene>
<dbReference type="InterPro" id="IPR036237">
    <property type="entry name" value="Xyl_isomerase-like_sf"/>
</dbReference>
<evidence type="ECO:0000313" key="2">
    <source>
        <dbReference type="EMBL" id="GAA1964518.1"/>
    </source>
</evidence>
<evidence type="ECO:0000313" key="3">
    <source>
        <dbReference type="Proteomes" id="UP001500571"/>
    </source>
</evidence>
<dbReference type="RefSeq" id="WP_344045276.1">
    <property type="nucleotide sequence ID" value="NZ_BAAAPB010000002.1"/>
</dbReference>
<dbReference type="InterPro" id="IPR050312">
    <property type="entry name" value="IolE/XylAMocC-like"/>
</dbReference>
<dbReference type="Pfam" id="PF01261">
    <property type="entry name" value="AP_endonuc_2"/>
    <property type="match status" value="1"/>
</dbReference>
<comment type="caution">
    <text evidence="2">The sequence shown here is derived from an EMBL/GenBank/DDBJ whole genome shotgun (WGS) entry which is preliminary data.</text>
</comment>
<dbReference type="PANTHER" id="PTHR12110">
    <property type="entry name" value="HYDROXYPYRUVATE ISOMERASE"/>
    <property type="match status" value="1"/>
</dbReference>
<dbReference type="Proteomes" id="UP001500571">
    <property type="component" value="Unassembled WGS sequence"/>
</dbReference>
<feature type="domain" description="Xylose isomerase-like TIM barrel" evidence="1">
    <location>
        <begin position="112"/>
        <end position="304"/>
    </location>
</feature>
<dbReference type="InterPro" id="IPR013022">
    <property type="entry name" value="Xyl_isomerase-like_TIM-brl"/>
</dbReference>
<keyword evidence="3" id="KW-1185">Reference proteome</keyword>
<dbReference type="PANTHER" id="PTHR12110:SF41">
    <property type="entry name" value="INOSOSE DEHYDRATASE"/>
    <property type="match status" value="1"/>
</dbReference>